<dbReference type="Pfam" id="PF00015">
    <property type="entry name" value="MCPsignal"/>
    <property type="match status" value="1"/>
</dbReference>
<proteinExistence type="inferred from homology"/>
<dbReference type="Proteomes" id="UP001148125">
    <property type="component" value="Unassembled WGS sequence"/>
</dbReference>
<evidence type="ECO:0000256" key="2">
    <source>
        <dbReference type="ARBA" id="ARBA00022475"/>
    </source>
</evidence>
<organism evidence="10 11">
    <name type="scientific">Alkalihalobacterium chitinilyticum</name>
    <dbReference type="NCBI Taxonomy" id="2980103"/>
    <lineage>
        <taxon>Bacteria</taxon>
        <taxon>Bacillati</taxon>
        <taxon>Bacillota</taxon>
        <taxon>Bacilli</taxon>
        <taxon>Bacillales</taxon>
        <taxon>Bacillaceae</taxon>
        <taxon>Alkalihalobacterium</taxon>
    </lineage>
</organism>
<sequence length="571" mass="62803">MRSIGKKKNIKKGKKRFIGIQFKLLGGLAFVLGLFFIGFILNFYQYQVVDKHRSDMELISDRALQVSDIGSIFRYKYIAITDVDYHGVIDQNLYRQYDFKLHETLAAIEDVMVTEAEQQLYQSLLLYNSQFDSRVDAILEGLTGTNPQTMQQLALIRNETINAVNELDAILKNRMVETSTNLNNAVTLAVIISVISFIVSAVLGGIIFYALSRSIKQSVQSTLTVATEVSKGNLLTEEIKVRSNDELGLLGTAVNEMTRNLRDLVANITSTSQNVSAASHELVSSSEEVNAGSQEVAGSLQEMASGQTQLNQSINQSATIFQEMEDRLKQVQDSTQTIVTAVQTSNEKATVGKDKLEDSILSMENIRKQNEENVVVIEELGRNSTEIQNIVQMIQEISAQTNLLSLNANIEAARAGEAGKGFAVVADEIRKLSAQSEKAANTISEIINRISTQVGHSIEKSHASTTMIKHGEQVIQETGLSFEEILTSVKQVLSQASQINEMVISVNTLSQNILATVNEIQNISTIANDSTDSISATMEQQVATMESVTQSAEELSIIASELEQKISNFKV</sequence>
<dbReference type="Gene3D" id="6.10.340.10">
    <property type="match status" value="1"/>
</dbReference>
<comment type="similarity">
    <text evidence="5">Belongs to the methyl-accepting chemotaxis (MCP) protein family.</text>
</comment>
<reference evidence="10" key="1">
    <citation type="submission" date="2024-05" db="EMBL/GenBank/DDBJ databases">
        <title>Alkalihalobacillus sp. strain MEB203 novel alkaliphilic bacterium from Lonar Lake, India.</title>
        <authorList>
            <person name="Joshi A."/>
            <person name="Thite S."/>
            <person name="Mengade P."/>
        </authorList>
    </citation>
    <scope>NUCLEOTIDE SEQUENCE</scope>
    <source>
        <strain evidence="10">MEB 203</strain>
    </source>
</reference>
<feature type="domain" description="Methyl-accepting transducer" evidence="8">
    <location>
        <begin position="285"/>
        <end position="521"/>
    </location>
</feature>
<comment type="subcellular location">
    <subcellularLocation>
        <location evidence="1">Cell membrane</location>
    </subcellularLocation>
</comment>
<evidence type="ECO:0000313" key="11">
    <source>
        <dbReference type="Proteomes" id="UP001148125"/>
    </source>
</evidence>
<keyword evidence="4 6" id="KW-0807">Transducer</keyword>
<dbReference type="InterPro" id="IPR004089">
    <property type="entry name" value="MCPsignal_dom"/>
</dbReference>
<dbReference type="PROSITE" id="PS50885">
    <property type="entry name" value="HAMP"/>
    <property type="match status" value="1"/>
</dbReference>
<keyword evidence="2" id="KW-1003">Cell membrane</keyword>
<evidence type="ECO:0000259" key="8">
    <source>
        <dbReference type="PROSITE" id="PS50111"/>
    </source>
</evidence>
<dbReference type="EMBL" id="JAOTPO010000012">
    <property type="protein sequence ID" value="MDE5414994.1"/>
    <property type="molecule type" value="Genomic_DNA"/>
</dbReference>
<dbReference type="Pfam" id="PF00672">
    <property type="entry name" value="HAMP"/>
    <property type="match status" value="1"/>
</dbReference>
<evidence type="ECO:0000313" key="10">
    <source>
        <dbReference type="EMBL" id="MDE5414994.1"/>
    </source>
</evidence>
<dbReference type="Gene3D" id="1.10.287.950">
    <property type="entry name" value="Methyl-accepting chemotaxis protein"/>
    <property type="match status" value="1"/>
</dbReference>
<evidence type="ECO:0000256" key="5">
    <source>
        <dbReference type="ARBA" id="ARBA00029447"/>
    </source>
</evidence>
<protein>
    <submittedName>
        <fullName evidence="10">Methyl-accepting chemotaxis protein</fullName>
    </submittedName>
</protein>
<dbReference type="InterPro" id="IPR003660">
    <property type="entry name" value="HAMP_dom"/>
</dbReference>
<gene>
    <name evidence="10" type="ORF">N7Z68_16655</name>
</gene>
<dbReference type="PANTHER" id="PTHR32089:SF112">
    <property type="entry name" value="LYSOZYME-LIKE PROTEIN-RELATED"/>
    <property type="match status" value="1"/>
</dbReference>
<comment type="caution">
    <text evidence="10">The sequence shown here is derived from an EMBL/GenBank/DDBJ whole genome shotgun (WGS) entry which is preliminary data.</text>
</comment>
<evidence type="ECO:0000256" key="4">
    <source>
        <dbReference type="ARBA" id="ARBA00023224"/>
    </source>
</evidence>
<keyword evidence="3 7" id="KW-0472">Membrane</keyword>
<evidence type="ECO:0000256" key="7">
    <source>
        <dbReference type="SAM" id="Phobius"/>
    </source>
</evidence>
<evidence type="ECO:0000256" key="3">
    <source>
        <dbReference type="ARBA" id="ARBA00023136"/>
    </source>
</evidence>
<dbReference type="PROSITE" id="PS50111">
    <property type="entry name" value="CHEMOTAXIS_TRANSDUC_2"/>
    <property type="match status" value="1"/>
</dbReference>
<evidence type="ECO:0000256" key="6">
    <source>
        <dbReference type="PROSITE-ProRule" id="PRU00284"/>
    </source>
</evidence>
<evidence type="ECO:0000259" key="9">
    <source>
        <dbReference type="PROSITE" id="PS50885"/>
    </source>
</evidence>
<accession>A0ABT5VHS3</accession>
<dbReference type="SUPFAM" id="SSF58104">
    <property type="entry name" value="Methyl-accepting chemotaxis protein (MCP) signaling domain"/>
    <property type="match status" value="1"/>
</dbReference>
<dbReference type="PANTHER" id="PTHR32089">
    <property type="entry name" value="METHYL-ACCEPTING CHEMOTAXIS PROTEIN MCPB"/>
    <property type="match status" value="1"/>
</dbReference>
<evidence type="ECO:0000256" key="1">
    <source>
        <dbReference type="ARBA" id="ARBA00004236"/>
    </source>
</evidence>
<dbReference type="CDD" id="cd11386">
    <property type="entry name" value="MCP_signal"/>
    <property type="match status" value="1"/>
</dbReference>
<feature type="transmembrane region" description="Helical" evidence="7">
    <location>
        <begin position="20"/>
        <end position="44"/>
    </location>
</feature>
<feature type="transmembrane region" description="Helical" evidence="7">
    <location>
        <begin position="185"/>
        <end position="211"/>
    </location>
</feature>
<dbReference type="RefSeq" id="WP_275119600.1">
    <property type="nucleotide sequence ID" value="NZ_JAOTPO010000012.1"/>
</dbReference>
<keyword evidence="11" id="KW-1185">Reference proteome</keyword>
<dbReference type="CDD" id="cd06225">
    <property type="entry name" value="HAMP"/>
    <property type="match status" value="1"/>
</dbReference>
<feature type="domain" description="HAMP" evidence="9">
    <location>
        <begin position="213"/>
        <end position="266"/>
    </location>
</feature>
<keyword evidence="7" id="KW-0812">Transmembrane</keyword>
<dbReference type="SMART" id="SM00304">
    <property type="entry name" value="HAMP"/>
    <property type="match status" value="1"/>
</dbReference>
<dbReference type="SMART" id="SM00283">
    <property type="entry name" value="MA"/>
    <property type="match status" value="1"/>
</dbReference>
<keyword evidence="7" id="KW-1133">Transmembrane helix</keyword>
<name>A0ABT5VHS3_9BACI</name>